<evidence type="ECO:0000313" key="8">
    <source>
        <dbReference type="EMBL" id="RVT93349.1"/>
    </source>
</evidence>
<evidence type="ECO:0000259" key="7">
    <source>
        <dbReference type="Pfam" id="PF01478"/>
    </source>
</evidence>
<proteinExistence type="predicted"/>
<dbReference type="Pfam" id="PF01478">
    <property type="entry name" value="Peptidase_A24"/>
    <property type="match status" value="1"/>
</dbReference>
<dbReference type="RefSeq" id="WP_127741866.1">
    <property type="nucleotide sequence ID" value="NZ_SACN01000001.1"/>
</dbReference>
<feature type="transmembrane region" description="Helical" evidence="6">
    <location>
        <begin position="133"/>
        <end position="154"/>
    </location>
</feature>
<dbReference type="EMBL" id="SACN01000001">
    <property type="protein sequence ID" value="RVT93349.1"/>
    <property type="molecule type" value="Genomic_DNA"/>
</dbReference>
<organism evidence="8 9">
    <name type="scientific">Sphingomonas crocodyli</name>
    <dbReference type="NCBI Taxonomy" id="1979270"/>
    <lineage>
        <taxon>Bacteria</taxon>
        <taxon>Pseudomonadati</taxon>
        <taxon>Pseudomonadota</taxon>
        <taxon>Alphaproteobacteria</taxon>
        <taxon>Sphingomonadales</taxon>
        <taxon>Sphingomonadaceae</taxon>
        <taxon>Sphingomonas</taxon>
    </lineage>
</organism>
<keyword evidence="5 6" id="KW-0472">Membrane</keyword>
<gene>
    <name evidence="8" type="ORF">EOD43_05570</name>
</gene>
<dbReference type="PANTHER" id="PTHR36506:SF1">
    <property type="entry name" value="PREFLAGELLIN PEPTIDASE"/>
    <property type="match status" value="1"/>
</dbReference>
<dbReference type="GO" id="GO:0005886">
    <property type="term" value="C:plasma membrane"/>
    <property type="evidence" value="ECO:0007669"/>
    <property type="project" value="UniProtKB-SubCell"/>
</dbReference>
<evidence type="ECO:0000256" key="6">
    <source>
        <dbReference type="SAM" id="Phobius"/>
    </source>
</evidence>
<evidence type="ECO:0000256" key="1">
    <source>
        <dbReference type="ARBA" id="ARBA00004651"/>
    </source>
</evidence>
<sequence>MITDASDIFAAVLSVLLLMAAWTDLRSRIISNELNAVIALLAIVWWFVGGYPLWPDIGLRVILAFGLFAVFATLFALRIMGGGDVKMMGAFALWLPMPLVLPMLFVTAIAGGLIAGFLAIRARFRPNEAPPEVPYGIAIALGGFWVMANGLLTIRAA</sequence>
<dbReference type="InterPro" id="IPR000045">
    <property type="entry name" value="Prepilin_IV_endopep_pep"/>
</dbReference>
<evidence type="ECO:0000256" key="4">
    <source>
        <dbReference type="ARBA" id="ARBA00022989"/>
    </source>
</evidence>
<evidence type="ECO:0000256" key="3">
    <source>
        <dbReference type="ARBA" id="ARBA00022692"/>
    </source>
</evidence>
<keyword evidence="9" id="KW-1185">Reference proteome</keyword>
<keyword evidence="3 6" id="KW-0812">Transmembrane</keyword>
<dbReference type="InterPro" id="IPR052218">
    <property type="entry name" value="Preflagellin_Peptidase"/>
</dbReference>
<dbReference type="Proteomes" id="UP000282971">
    <property type="component" value="Unassembled WGS sequence"/>
</dbReference>
<feature type="transmembrane region" description="Helical" evidence="6">
    <location>
        <begin position="34"/>
        <end position="51"/>
    </location>
</feature>
<dbReference type="GO" id="GO:0004190">
    <property type="term" value="F:aspartic-type endopeptidase activity"/>
    <property type="evidence" value="ECO:0007669"/>
    <property type="project" value="InterPro"/>
</dbReference>
<feature type="transmembrane region" description="Helical" evidence="6">
    <location>
        <begin position="57"/>
        <end position="79"/>
    </location>
</feature>
<name>A0A437M6S4_9SPHN</name>
<comment type="subcellular location">
    <subcellularLocation>
        <location evidence="1">Cell membrane</location>
        <topology evidence="1">Multi-pass membrane protein</topology>
    </subcellularLocation>
</comment>
<feature type="transmembrane region" description="Helical" evidence="6">
    <location>
        <begin position="6"/>
        <end position="22"/>
    </location>
</feature>
<evidence type="ECO:0000256" key="2">
    <source>
        <dbReference type="ARBA" id="ARBA00022475"/>
    </source>
</evidence>
<keyword evidence="2" id="KW-1003">Cell membrane</keyword>
<accession>A0A437M6S4</accession>
<dbReference type="OrthoDB" id="5329005at2"/>
<comment type="caution">
    <text evidence="8">The sequence shown here is derived from an EMBL/GenBank/DDBJ whole genome shotgun (WGS) entry which is preliminary data.</text>
</comment>
<protein>
    <submittedName>
        <fullName evidence="8">Peptidase</fullName>
    </submittedName>
</protein>
<feature type="domain" description="Prepilin type IV endopeptidase peptidase" evidence="7">
    <location>
        <begin position="12"/>
        <end position="115"/>
    </location>
</feature>
<dbReference type="AlphaFoldDB" id="A0A437M6S4"/>
<reference evidence="8 9" key="1">
    <citation type="submission" date="2019-01" db="EMBL/GenBank/DDBJ databases">
        <authorList>
            <person name="Chen W.-M."/>
        </authorList>
    </citation>
    <scope>NUCLEOTIDE SEQUENCE [LARGE SCALE GENOMIC DNA]</scope>
    <source>
        <strain evidence="8 9">CCP-7</strain>
    </source>
</reference>
<evidence type="ECO:0000313" key="9">
    <source>
        <dbReference type="Proteomes" id="UP000282971"/>
    </source>
</evidence>
<dbReference type="PANTHER" id="PTHR36506">
    <property type="entry name" value="PREFLAGELLIN PEPTIDASE"/>
    <property type="match status" value="1"/>
</dbReference>
<dbReference type="Gene3D" id="1.20.120.1220">
    <property type="match status" value="1"/>
</dbReference>
<feature type="transmembrane region" description="Helical" evidence="6">
    <location>
        <begin position="91"/>
        <end position="121"/>
    </location>
</feature>
<evidence type="ECO:0000256" key="5">
    <source>
        <dbReference type="ARBA" id="ARBA00023136"/>
    </source>
</evidence>
<keyword evidence="4 6" id="KW-1133">Transmembrane helix</keyword>